<gene>
    <name evidence="1" type="ORF">SCF082_LOCUS34299</name>
</gene>
<keyword evidence="2" id="KW-1185">Reference proteome</keyword>
<accession>A0ABP0NZE4</accession>
<comment type="caution">
    <text evidence="1">The sequence shown here is derived from an EMBL/GenBank/DDBJ whole genome shotgun (WGS) entry which is preliminary data.</text>
</comment>
<protein>
    <submittedName>
        <fullName evidence="1">Uncharacterized protein</fullName>
    </submittedName>
</protein>
<name>A0ABP0NZE4_9DINO</name>
<evidence type="ECO:0000313" key="2">
    <source>
        <dbReference type="Proteomes" id="UP001642464"/>
    </source>
</evidence>
<organism evidence="1 2">
    <name type="scientific">Durusdinium trenchii</name>
    <dbReference type="NCBI Taxonomy" id="1381693"/>
    <lineage>
        <taxon>Eukaryota</taxon>
        <taxon>Sar</taxon>
        <taxon>Alveolata</taxon>
        <taxon>Dinophyceae</taxon>
        <taxon>Suessiales</taxon>
        <taxon>Symbiodiniaceae</taxon>
        <taxon>Durusdinium</taxon>
    </lineage>
</organism>
<sequence>MEDLRVHAAHAPYRALDPRSLLQDHLPDTPLVVVRSALQVRLQEFPNAGKFLQALSRSAWHPKSPNFNPRYKAEMADAVGLEEARELIRDALLDYPAASGDRFIRTFGYLSSEMDQSNILDVELLQNFDPGLKTFRHAVGMHWLDIAREAASRRLSQCPPPICLFEKPRDAMMPTKLEVIGHLFPSTFGLNLQNSLTLNGWIPQVSRKVAVSLLLSMDLDADREELEAEIPYWIPEDEIVRLVHVQLRLTCLGIAEVQGALHEESVQFLAKLLGYSFSVLNVAGGAGDFIERLLQEVAHLKSMHLKRGIMLLVLGLTQCDWQLSGLTSAVGVPLRLVLCYD</sequence>
<dbReference type="EMBL" id="CAXAMM010031335">
    <property type="protein sequence ID" value="CAK9067914.1"/>
    <property type="molecule type" value="Genomic_DNA"/>
</dbReference>
<reference evidence="1 2" key="1">
    <citation type="submission" date="2024-02" db="EMBL/GenBank/DDBJ databases">
        <authorList>
            <person name="Chen Y."/>
            <person name="Shah S."/>
            <person name="Dougan E. K."/>
            <person name="Thang M."/>
            <person name="Chan C."/>
        </authorList>
    </citation>
    <scope>NUCLEOTIDE SEQUENCE [LARGE SCALE GENOMIC DNA]</scope>
</reference>
<evidence type="ECO:0000313" key="1">
    <source>
        <dbReference type="EMBL" id="CAK9067914.1"/>
    </source>
</evidence>
<dbReference type="Proteomes" id="UP001642464">
    <property type="component" value="Unassembled WGS sequence"/>
</dbReference>
<proteinExistence type="predicted"/>